<dbReference type="GO" id="GO:0045892">
    <property type="term" value="P:negative regulation of DNA-templated transcription"/>
    <property type="evidence" value="ECO:0007669"/>
    <property type="project" value="InterPro"/>
</dbReference>
<name>A0A9Q0KSA9_9MAGN</name>
<dbReference type="OrthoDB" id="1885692at2759"/>
<dbReference type="GO" id="GO:0010113">
    <property type="term" value="P:negative regulation of systemic acquired resistance"/>
    <property type="evidence" value="ECO:0007669"/>
    <property type="project" value="TreeGrafter"/>
</dbReference>
<proteinExistence type="predicted"/>
<comment type="caution">
    <text evidence="1">The sequence shown here is derived from an EMBL/GenBank/DDBJ whole genome shotgun (WGS) entry which is preliminary data.</text>
</comment>
<dbReference type="EMBL" id="JAMYWD010000003">
    <property type="protein sequence ID" value="KAJ4975776.1"/>
    <property type="molecule type" value="Genomic_DNA"/>
</dbReference>
<dbReference type="InterPro" id="IPR034561">
    <property type="entry name" value="SNI1"/>
</dbReference>
<evidence type="ECO:0000313" key="2">
    <source>
        <dbReference type="Proteomes" id="UP001141806"/>
    </source>
</evidence>
<dbReference type="Proteomes" id="UP001141806">
    <property type="component" value="Unassembled WGS sequence"/>
</dbReference>
<accession>A0A9Q0KSA9</accession>
<evidence type="ECO:0000313" key="1">
    <source>
        <dbReference type="EMBL" id="KAJ4975776.1"/>
    </source>
</evidence>
<dbReference type="GO" id="GO:0000976">
    <property type="term" value="F:transcription cis-regulatory region binding"/>
    <property type="evidence" value="ECO:0007669"/>
    <property type="project" value="TreeGrafter"/>
</dbReference>
<dbReference type="PANTHER" id="PTHR37243:SF2">
    <property type="entry name" value="NEGATIVE REGULATOR OF SYSTEMIC ACQUIRED RESISTANCE SNI1"/>
    <property type="match status" value="1"/>
</dbReference>
<dbReference type="PANTHER" id="PTHR37243">
    <property type="entry name" value="NEGATIVE REGULATOR OF SYSTEMIC ACQUIRED RESISTANCE SNI1"/>
    <property type="match status" value="1"/>
</dbReference>
<organism evidence="1 2">
    <name type="scientific">Protea cynaroides</name>
    <dbReference type="NCBI Taxonomy" id="273540"/>
    <lineage>
        <taxon>Eukaryota</taxon>
        <taxon>Viridiplantae</taxon>
        <taxon>Streptophyta</taxon>
        <taxon>Embryophyta</taxon>
        <taxon>Tracheophyta</taxon>
        <taxon>Spermatophyta</taxon>
        <taxon>Magnoliopsida</taxon>
        <taxon>Proteales</taxon>
        <taxon>Proteaceae</taxon>
        <taxon>Protea</taxon>
    </lineage>
</organism>
<gene>
    <name evidence="1" type="ORF">NE237_000882</name>
</gene>
<reference evidence="1" key="1">
    <citation type="journal article" date="2023" name="Plant J.">
        <title>The genome of the king protea, Protea cynaroides.</title>
        <authorList>
            <person name="Chang J."/>
            <person name="Duong T.A."/>
            <person name="Schoeman C."/>
            <person name="Ma X."/>
            <person name="Roodt D."/>
            <person name="Barker N."/>
            <person name="Li Z."/>
            <person name="Van de Peer Y."/>
            <person name="Mizrachi E."/>
        </authorList>
    </citation>
    <scope>NUCLEOTIDE SEQUENCE</scope>
    <source>
        <tissue evidence="1">Young leaves</tissue>
    </source>
</reference>
<dbReference type="AlphaFoldDB" id="A0A9Q0KSA9"/>
<evidence type="ECO:0008006" key="3">
    <source>
        <dbReference type="Google" id="ProtNLM"/>
    </source>
</evidence>
<sequence length="544" mass="60010">MEKSGRINSIIEENTLAILDASGLTDARDYDDDRLTFLEAVRASSIVAENTTAPSSKMFGAVFQILRDARSLELAVASYQLLCELDKRFPRVCISHGDKSESLQTTPLEFYVKEAWSPFVFGLESSYSGREVTDKNLGEPMDSSQFLVLIQGITQLGHGMGFQLSDSKPLGNMLLFQYLVSVLEGDFLPRNTVYKETKNWVLLRESLLNMLLGSRRISYKNLIRDCLSIISKGFYSHGKYSAHELEHAEKSPARIVKEQDTSLAFALVELEKGTCIALQKFLVLVMELDLSKKQADMHGLTSRADGVRTPLVEIILDELTYDKDLLLQFLLVFSDPKWKLEIILLYFRKYITKPSTRTRRSNNSSDDDTFHGILRCFSNGTSTKSIIKKISVDVGQLLLAHGFQAYLSLQLCVQQNAASGGDIVAVSLVQICKDMISAFRNLQTTDGGMEIIPIGKEALFTAATIVTLKSQQLERESSEDKSKASILEVAVGSLGTGIAVGIGAGVTITGSTGLGLEAERAEMTCQMVVFAAIVAFDGRHQPYG</sequence>
<dbReference type="GO" id="GO:0005634">
    <property type="term" value="C:nucleus"/>
    <property type="evidence" value="ECO:0007669"/>
    <property type="project" value="InterPro"/>
</dbReference>
<dbReference type="GO" id="GO:0030915">
    <property type="term" value="C:Smc5-Smc6 complex"/>
    <property type="evidence" value="ECO:0007669"/>
    <property type="project" value="InterPro"/>
</dbReference>
<keyword evidence="2" id="KW-1185">Reference proteome</keyword>
<dbReference type="GO" id="GO:0006974">
    <property type="term" value="P:DNA damage response"/>
    <property type="evidence" value="ECO:0007669"/>
    <property type="project" value="InterPro"/>
</dbReference>
<protein>
    <recommendedName>
        <fullName evidence="3">Negative regulator of systemic acquired resistance SNI1</fullName>
    </recommendedName>
</protein>